<dbReference type="AlphaFoldDB" id="A0A1B9GZS3"/>
<feature type="region of interest" description="Disordered" evidence="1">
    <location>
        <begin position="237"/>
        <end position="257"/>
    </location>
</feature>
<evidence type="ECO:0000256" key="2">
    <source>
        <dbReference type="SAM" id="Phobius"/>
    </source>
</evidence>
<feature type="transmembrane region" description="Helical" evidence="2">
    <location>
        <begin position="218"/>
        <end position="239"/>
    </location>
</feature>
<feature type="compositionally biased region" description="Basic and acidic residues" evidence="1">
    <location>
        <begin position="239"/>
        <end position="257"/>
    </location>
</feature>
<feature type="compositionally biased region" description="Low complexity" evidence="1">
    <location>
        <begin position="25"/>
        <end position="35"/>
    </location>
</feature>
<dbReference type="Proteomes" id="UP000092666">
    <property type="component" value="Unassembled WGS sequence"/>
</dbReference>
<protein>
    <submittedName>
        <fullName evidence="3">Uncharacterized protein</fullName>
    </submittedName>
</protein>
<feature type="transmembrane region" description="Helical" evidence="2">
    <location>
        <begin position="146"/>
        <end position="164"/>
    </location>
</feature>
<sequence>MADPIELRPIGKSAAAPPLLPPRHPAASTSTSTASRTGAASAIADALPGTLGSAYRTAEEKAKAAVHLQEGGLDAVSVWGLGLSAWFATLALPLLLFPRILLFFSQVAPPPSTSFSTSSTSHHRDAIKDREEHYDSLTSLESTLCLSLSLGLLAVSLISLIILVPTYETSNLNPNRNANPSRKSLLGILVGLTTVSGLTMWNSGGIGGLSGVVGGGNILVAIWGWWVIVFGGGGGSKLMKKDGSKKSSKTPERFKRL</sequence>
<reference evidence="4" key="2">
    <citation type="submission" date="2013-12" db="EMBL/GenBank/DDBJ databases">
        <title>Evolution of pathogenesis and genome organization in the Tremellales.</title>
        <authorList>
            <person name="Cuomo C."/>
            <person name="Litvintseva A."/>
            <person name="Heitman J."/>
            <person name="Chen Y."/>
            <person name="Sun S."/>
            <person name="Springer D."/>
            <person name="Dromer F."/>
            <person name="Young S."/>
            <person name="Zeng Q."/>
            <person name="Chapman S."/>
            <person name="Gujja S."/>
            <person name="Saif S."/>
            <person name="Birren B."/>
        </authorList>
    </citation>
    <scope>NUCLEOTIDE SEQUENCE [LARGE SCALE GENOMIC DNA]</scope>
    <source>
        <strain evidence="4">BCC8398</strain>
    </source>
</reference>
<keyword evidence="2" id="KW-1133">Transmembrane helix</keyword>
<evidence type="ECO:0000256" key="1">
    <source>
        <dbReference type="SAM" id="MobiDB-lite"/>
    </source>
</evidence>
<organism evidence="3 4">
    <name type="scientific">Kwoniella heveanensis BCC8398</name>
    <dbReference type="NCBI Taxonomy" id="1296120"/>
    <lineage>
        <taxon>Eukaryota</taxon>
        <taxon>Fungi</taxon>
        <taxon>Dikarya</taxon>
        <taxon>Basidiomycota</taxon>
        <taxon>Agaricomycotina</taxon>
        <taxon>Tremellomycetes</taxon>
        <taxon>Tremellales</taxon>
        <taxon>Cryptococcaceae</taxon>
        <taxon>Kwoniella</taxon>
    </lineage>
</organism>
<feature type="region of interest" description="Disordered" evidence="1">
    <location>
        <begin position="12"/>
        <end position="35"/>
    </location>
</feature>
<proteinExistence type="predicted"/>
<feature type="transmembrane region" description="Helical" evidence="2">
    <location>
        <begin position="78"/>
        <end position="104"/>
    </location>
</feature>
<evidence type="ECO:0000313" key="4">
    <source>
        <dbReference type="Proteomes" id="UP000092666"/>
    </source>
</evidence>
<dbReference type="EMBL" id="KI669495">
    <property type="protein sequence ID" value="OCF36515.1"/>
    <property type="molecule type" value="Genomic_DNA"/>
</dbReference>
<reference evidence="3 4" key="1">
    <citation type="submission" date="2013-07" db="EMBL/GenBank/DDBJ databases">
        <title>The Genome Sequence of Cryptococcus heveanensis BCC8398.</title>
        <authorList>
            <consortium name="The Broad Institute Genome Sequencing Platform"/>
            <person name="Cuomo C."/>
            <person name="Litvintseva A."/>
            <person name="Chen Y."/>
            <person name="Heitman J."/>
            <person name="Sun S."/>
            <person name="Springer D."/>
            <person name="Dromer F."/>
            <person name="Young S.K."/>
            <person name="Zeng Q."/>
            <person name="Gargeya S."/>
            <person name="Fitzgerald M."/>
            <person name="Abouelleil A."/>
            <person name="Alvarado L."/>
            <person name="Berlin A.M."/>
            <person name="Chapman S.B."/>
            <person name="Dewar J."/>
            <person name="Goldberg J."/>
            <person name="Griggs A."/>
            <person name="Gujja S."/>
            <person name="Hansen M."/>
            <person name="Howarth C."/>
            <person name="Imamovic A."/>
            <person name="Larimer J."/>
            <person name="McCowan C."/>
            <person name="Murphy C."/>
            <person name="Pearson M."/>
            <person name="Priest M."/>
            <person name="Roberts A."/>
            <person name="Saif S."/>
            <person name="Shea T."/>
            <person name="Sykes S."/>
            <person name="Wortman J."/>
            <person name="Nusbaum C."/>
            <person name="Birren B."/>
        </authorList>
    </citation>
    <scope>NUCLEOTIDE SEQUENCE [LARGE SCALE GENOMIC DNA]</scope>
    <source>
        <strain evidence="3 4">BCC8398</strain>
    </source>
</reference>
<accession>A0A1B9GZS3</accession>
<dbReference type="STRING" id="1296120.A0A1B9GZS3"/>
<name>A0A1B9GZS3_9TREE</name>
<keyword evidence="4" id="KW-1185">Reference proteome</keyword>
<gene>
    <name evidence="3" type="ORF">I316_01764</name>
</gene>
<evidence type="ECO:0000313" key="3">
    <source>
        <dbReference type="EMBL" id="OCF36515.1"/>
    </source>
</evidence>
<feature type="transmembrane region" description="Helical" evidence="2">
    <location>
        <begin position="185"/>
        <end position="206"/>
    </location>
</feature>
<keyword evidence="2" id="KW-0472">Membrane</keyword>
<dbReference type="OrthoDB" id="2575749at2759"/>
<keyword evidence="2" id="KW-0812">Transmembrane</keyword>